<keyword evidence="6 9" id="KW-0862">Zinc</keyword>
<protein>
    <recommendedName>
        <fullName evidence="3 9">Carbonic anhydrase</fullName>
        <ecNumber evidence="3 9">4.2.1.1</ecNumber>
    </recommendedName>
</protein>
<comment type="caution">
    <text evidence="13">The sequence shown here is derived from an EMBL/GenBank/DDBJ whole genome shotgun (WGS) entry which is preliminary data.</text>
</comment>
<dbReference type="PANTHER" id="PTHR18952:SF202">
    <property type="entry name" value="CARBONIC ANHYDRASE"/>
    <property type="match status" value="1"/>
</dbReference>
<evidence type="ECO:0000256" key="5">
    <source>
        <dbReference type="ARBA" id="ARBA00022729"/>
    </source>
</evidence>
<dbReference type="GO" id="GO:0005886">
    <property type="term" value="C:plasma membrane"/>
    <property type="evidence" value="ECO:0007669"/>
    <property type="project" value="TreeGrafter"/>
</dbReference>
<dbReference type="SMART" id="SM01057">
    <property type="entry name" value="Carb_anhydrase"/>
    <property type="match status" value="1"/>
</dbReference>
<gene>
    <name evidence="13" type="ORF">ROHU_011989</name>
</gene>
<keyword evidence="4 9" id="KW-0479">Metal-binding</keyword>
<organism evidence="13 14">
    <name type="scientific">Labeo rohita</name>
    <name type="common">Indian major carp</name>
    <name type="synonym">Cyprinus rohita</name>
    <dbReference type="NCBI Taxonomy" id="84645"/>
    <lineage>
        <taxon>Eukaryota</taxon>
        <taxon>Metazoa</taxon>
        <taxon>Chordata</taxon>
        <taxon>Craniata</taxon>
        <taxon>Vertebrata</taxon>
        <taxon>Euteleostomi</taxon>
        <taxon>Actinopterygii</taxon>
        <taxon>Neopterygii</taxon>
        <taxon>Teleostei</taxon>
        <taxon>Ostariophysi</taxon>
        <taxon>Cypriniformes</taxon>
        <taxon>Cyprinidae</taxon>
        <taxon>Labeoninae</taxon>
        <taxon>Labeonini</taxon>
        <taxon>Labeo</taxon>
    </lineage>
</organism>
<feature type="region of interest" description="Disordered" evidence="10">
    <location>
        <begin position="1"/>
        <end position="65"/>
    </location>
</feature>
<feature type="transmembrane region" description="Helical" evidence="11">
    <location>
        <begin position="368"/>
        <end position="388"/>
    </location>
</feature>
<feature type="compositionally biased region" description="Polar residues" evidence="10">
    <location>
        <begin position="53"/>
        <end position="65"/>
    </location>
</feature>
<dbReference type="GO" id="GO:0008270">
    <property type="term" value="F:zinc ion binding"/>
    <property type="evidence" value="ECO:0007669"/>
    <property type="project" value="UniProtKB-UniRule"/>
</dbReference>
<dbReference type="PROSITE" id="PS51144">
    <property type="entry name" value="ALPHA_CA_2"/>
    <property type="match status" value="1"/>
</dbReference>
<evidence type="ECO:0000313" key="13">
    <source>
        <dbReference type="EMBL" id="RXN07274.1"/>
    </source>
</evidence>
<dbReference type="InterPro" id="IPR001148">
    <property type="entry name" value="CA_dom"/>
</dbReference>
<dbReference type="PANTHER" id="PTHR18952">
    <property type="entry name" value="CARBONIC ANHYDRASE"/>
    <property type="match status" value="1"/>
</dbReference>
<comment type="function">
    <text evidence="9">Reversible hydration of carbon dioxide.</text>
</comment>
<evidence type="ECO:0000256" key="11">
    <source>
        <dbReference type="SAM" id="Phobius"/>
    </source>
</evidence>
<dbReference type="GO" id="GO:0004089">
    <property type="term" value="F:carbonate dehydratase activity"/>
    <property type="evidence" value="ECO:0007669"/>
    <property type="project" value="UniProtKB-UniRule"/>
</dbReference>
<evidence type="ECO:0000256" key="1">
    <source>
        <dbReference type="ARBA" id="ARBA00001947"/>
    </source>
</evidence>
<comment type="catalytic activity">
    <reaction evidence="9">
        <text>hydrogencarbonate + H(+) = CO2 + H2O</text>
        <dbReference type="Rhea" id="RHEA:10748"/>
        <dbReference type="ChEBI" id="CHEBI:15377"/>
        <dbReference type="ChEBI" id="CHEBI:15378"/>
        <dbReference type="ChEBI" id="CHEBI:16526"/>
        <dbReference type="ChEBI" id="CHEBI:17544"/>
        <dbReference type="EC" id="4.2.1.1"/>
    </reaction>
</comment>
<dbReference type="STRING" id="84645.A0A498LKP8"/>
<evidence type="ECO:0000256" key="7">
    <source>
        <dbReference type="ARBA" id="ARBA00023180"/>
    </source>
</evidence>
<evidence type="ECO:0000256" key="3">
    <source>
        <dbReference type="ARBA" id="ARBA00012925"/>
    </source>
</evidence>
<dbReference type="PROSITE" id="PS00162">
    <property type="entry name" value="ALPHA_CA_1"/>
    <property type="match status" value="1"/>
</dbReference>
<sequence length="395" mass="43527">MAQKSVAKMEQRLTSEASLGRQKDDGSRWNQGEAGGSTGRGKVNGPEAKTRAIGTSSLDGAGNWRTQGRSAHLSVVTGVVDGLEGASRAGLKNWLNYEKEVGEGGEWCYQSQLSCHDTCRGPSEWKNNFPNCGGQRQSPINIVTGKVKHDPKLTNFIFEGHEKLFNMSVENHGHSAYFSLPQSVRIRGGGLSGTYKAVQFHLHWGENGGQGSEHSVDGEQFPMELHIVHIKEKYDSLKEALNDSTGVAAFAFFFEVTSGQNKHLERVIDALGKVRYEGNSSEIEDFRLTDIIPQASKLSYYRYLGSLTTPDCDQAVVWTVFKQTLPISKKQLMSVDKQLLFGTGKPMTGIFRPVQNLNGRVVYTSVPAQGLCVLPNLITLFLCLFCVFGQQRCLN</sequence>
<dbReference type="InterPro" id="IPR036398">
    <property type="entry name" value="CA_dom_sf"/>
</dbReference>
<dbReference type="InterPro" id="IPR023561">
    <property type="entry name" value="Carbonic_anhydrase_a-class"/>
</dbReference>
<dbReference type="SUPFAM" id="SSF51069">
    <property type="entry name" value="Carbonic anhydrase"/>
    <property type="match status" value="1"/>
</dbReference>
<dbReference type="Gene3D" id="3.10.200.10">
    <property type="entry name" value="Alpha carbonic anhydrase"/>
    <property type="match status" value="1"/>
</dbReference>
<evidence type="ECO:0000256" key="9">
    <source>
        <dbReference type="RuleBase" id="RU367011"/>
    </source>
</evidence>
<keyword evidence="11" id="KW-1133">Transmembrane helix</keyword>
<name>A0A498LKP8_LABRO</name>
<dbReference type="InterPro" id="IPR018338">
    <property type="entry name" value="Carbonic_anhydrase_a-class_CS"/>
</dbReference>
<dbReference type="Pfam" id="PF00194">
    <property type="entry name" value="Carb_anhydrase"/>
    <property type="match status" value="1"/>
</dbReference>
<dbReference type="InterPro" id="IPR041874">
    <property type="entry name" value="CA4/CA15"/>
</dbReference>
<evidence type="ECO:0000313" key="14">
    <source>
        <dbReference type="Proteomes" id="UP000290572"/>
    </source>
</evidence>
<evidence type="ECO:0000256" key="2">
    <source>
        <dbReference type="ARBA" id="ARBA00010718"/>
    </source>
</evidence>
<dbReference type="Proteomes" id="UP000290572">
    <property type="component" value="Unassembled WGS sequence"/>
</dbReference>
<dbReference type="FunFam" id="3.10.200.10:FF:000003">
    <property type="entry name" value="Carbonic anhydrase 12"/>
    <property type="match status" value="1"/>
</dbReference>
<keyword evidence="11" id="KW-0812">Transmembrane</keyword>
<keyword evidence="14" id="KW-1185">Reference proteome</keyword>
<evidence type="ECO:0000256" key="4">
    <source>
        <dbReference type="ARBA" id="ARBA00022723"/>
    </source>
</evidence>
<feature type="domain" description="Alpha-carbonic anhydrase" evidence="12">
    <location>
        <begin position="105"/>
        <end position="366"/>
    </location>
</feature>
<comment type="similarity">
    <text evidence="2 9">Belongs to the alpha-carbonic anhydrase family.</text>
</comment>
<keyword evidence="5" id="KW-0732">Signal</keyword>
<keyword evidence="7" id="KW-0325">Glycoprotein</keyword>
<dbReference type="EC" id="4.2.1.1" evidence="3 9"/>
<evidence type="ECO:0000259" key="12">
    <source>
        <dbReference type="PROSITE" id="PS51144"/>
    </source>
</evidence>
<dbReference type="CDD" id="cd03117">
    <property type="entry name" value="alpha_CA_IV_XV_like"/>
    <property type="match status" value="1"/>
</dbReference>
<proteinExistence type="inferred from homology"/>
<accession>A0A498LKP8</accession>
<evidence type="ECO:0000256" key="10">
    <source>
        <dbReference type="SAM" id="MobiDB-lite"/>
    </source>
</evidence>
<evidence type="ECO:0000256" key="6">
    <source>
        <dbReference type="ARBA" id="ARBA00022833"/>
    </source>
</evidence>
<dbReference type="AlphaFoldDB" id="A0A498LKP8"/>
<keyword evidence="11" id="KW-0472">Membrane</keyword>
<reference evidence="13 14" key="1">
    <citation type="submission" date="2018-03" db="EMBL/GenBank/DDBJ databases">
        <title>Draft genome sequence of Rohu Carp (Labeo rohita).</title>
        <authorList>
            <person name="Das P."/>
            <person name="Kushwaha B."/>
            <person name="Joshi C.G."/>
            <person name="Kumar D."/>
            <person name="Nagpure N.S."/>
            <person name="Sahoo L."/>
            <person name="Das S.P."/>
            <person name="Bit A."/>
            <person name="Patnaik S."/>
            <person name="Meher P.K."/>
            <person name="Jayasankar P."/>
            <person name="Koringa P.G."/>
            <person name="Patel N.V."/>
            <person name="Hinsu A.T."/>
            <person name="Kumar R."/>
            <person name="Pandey M."/>
            <person name="Agarwal S."/>
            <person name="Srivastava S."/>
            <person name="Singh M."/>
            <person name="Iquebal M.A."/>
            <person name="Jaiswal S."/>
            <person name="Angadi U.B."/>
            <person name="Kumar N."/>
            <person name="Raza M."/>
            <person name="Shah T.M."/>
            <person name="Rai A."/>
            <person name="Jena J.K."/>
        </authorList>
    </citation>
    <scope>NUCLEOTIDE SEQUENCE [LARGE SCALE GENOMIC DNA]</scope>
    <source>
        <strain evidence="13">DASCIFA01</strain>
        <tissue evidence="13">Testis</tissue>
    </source>
</reference>
<evidence type="ECO:0000256" key="8">
    <source>
        <dbReference type="ARBA" id="ARBA00023239"/>
    </source>
</evidence>
<dbReference type="EMBL" id="QBIY01013350">
    <property type="protein sequence ID" value="RXN07274.1"/>
    <property type="molecule type" value="Genomic_DNA"/>
</dbReference>
<keyword evidence="8 9" id="KW-0456">Lyase</keyword>
<comment type="cofactor">
    <cofactor evidence="1 9">
        <name>Zn(2+)</name>
        <dbReference type="ChEBI" id="CHEBI:29105"/>
    </cofactor>
</comment>